<keyword evidence="2" id="KW-1185">Reference proteome</keyword>
<protein>
    <submittedName>
        <fullName evidence="1">Uncharacterized protein</fullName>
    </submittedName>
</protein>
<name>A0A4Y7IJJ0_PAPSO</name>
<organism evidence="1 2">
    <name type="scientific">Papaver somniferum</name>
    <name type="common">Opium poppy</name>
    <dbReference type="NCBI Taxonomy" id="3469"/>
    <lineage>
        <taxon>Eukaryota</taxon>
        <taxon>Viridiplantae</taxon>
        <taxon>Streptophyta</taxon>
        <taxon>Embryophyta</taxon>
        <taxon>Tracheophyta</taxon>
        <taxon>Spermatophyta</taxon>
        <taxon>Magnoliopsida</taxon>
        <taxon>Ranunculales</taxon>
        <taxon>Papaveraceae</taxon>
        <taxon>Papaveroideae</taxon>
        <taxon>Papaver</taxon>
    </lineage>
</organism>
<accession>A0A4Y7IJJ0</accession>
<dbReference type="Gramene" id="RZC47872">
    <property type="protein sequence ID" value="RZC47872"/>
    <property type="gene ID" value="C5167_040808"/>
</dbReference>
<evidence type="ECO:0000313" key="2">
    <source>
        <dbReference type="Proteomes" id="UP000316621"/>
    </source>
</evidence>
<gene>
    <name evidence="1" type="ORF">C5167_040808</name>
</gene>
<proteinExistence type="predicted"/>
<sequence length="107" mass="12091">MVENFISKVELRTVDRLVKGSTTCSEGSKESVFNNKYWSSIKESGFPANSCYYWFLRNFRKRALANAYVDSAKPPTAHDFDCQTDEIMDASAMLRNRDGVLGYVSVG</sequence>
<dbReference type="EMBL" id="CM010715">
    <property type="protein sequence ID" value="RZC47872.1"/>
    <property type="molecule type" value="Genomic_DNA"/>
</dbReference>
<evidence type="ECO:0000313" key="1">
    <source>
        <dbReference type="EMBL" id="RZC47872.1"/>
    </source>
</evidence>
<reference evidence="1 2" key="1">
    <citation type="journal article" date="2018" name="Science">
        <title>The opium poppy genome and morphinan production.</title>
        <authorList>
            <person name="Guo L."/>
            <person name="Winzer T."/>
            <person name="Yang X."/>
            <person name="Li Y."/>
            <person name="Ning Z."/>
            <person name="He Z."/>
            <person name="Teodor R."/>
            <person name="Lu Y."/>
            <person name="Bowser T.A."/>
            <person name="Graham I.A."/>
            <person name="Ye K."/>
        </authorList>
    </citation>
    <scope>NUCLEOTIDE SEQUENCE [LARGE SCALE GENOMIC DNA]</scope>
    <source>
        <strain evidence="2">cv. HN1</strain>
        <tissue evidence="1">Leaves</tissue>
    </source>
</reference>
<dbReference type="Proteomes" id="UP000316621">
    <property type="component" value="Chromosome 1"/>
</dbReference>
<dbReference type="AlphaFoldDB" id="A0A4Y7IJJ0"/>